<dbReference type="InterPro" id="IPR016193">
    <property type="entry name" value="Cytidine_deaminase-like"/>
</dbReference>
<dbReference type="Pfam" id="PF02634">
    <property type="entry name" value="FdhD-NarQ"/>
    <property type="match status" value="1"/>
</dbReference>
<keyword evidence="1 3" id="KW-0963">Cytoplasm</keyword>
<reference evidence="4" key="1">
    <citation type="submission" date="2014-09" db="EMBL/GenBank/DDBJ databases">
        <authorList>
            <person name="Magalhaes I.L.F."/>
            <person name="Oliveira U."/>
            <person name="Santos F.R."/>
            <person name="Vidigal T.H.D.A."/>
            <person name="Brescovit A.D."/>
            <person name="Santos A.J."/>
        </authorList>
    </citation>
    <scope>NUCLEOTIDE SEQUENCE</scope>
    <source>
        <strain evidence="4">LMG 23848T</strain>
    </source>
</reference>
<dbReference type="OrthoDB" id="3197277at2"/>
<dbReference type="PANTHER" id="PTHR30592">
    <property type="entry name" value="FORMATE DEHYDROGENASE"/>
    <property type="match status" value="1"/>
</dbReference>
<evidence type="ECO:0000313" key="7">
    <source>
        <dbReference type="Proteomes" id="UP000657200"/>
    </source>
</evidence>
<comment type="caution">
    <text evidence="3">Lacks conserved residue(s) required for the propagation of feature annotation.</text>
</comment>
<keyword evidence="2 3" id="KW-0501">Molybdenum cofactor biosynthesis</keyword>
<evidence type="ECO:0000256" key="1">
    <source>
        <dbReference type="ARBA" id="ARBA00022490"/>
    </source>
</evidence>
<dbReference type="PATRIC" id="fig|431306.5.peg.1797"/>
<dbReference type="Proteomes" id="UP000068250">
    <property type="component" value="Chromosome I"/>
</dbReference>
<dbReference type="NCBIfam" id="TIGR00129">
    <property type="entry name" value="fdhD_narQ"/>
    <property type="match status" value="1"/>
</dbReference>
<dbReference type="GO" id="GO:0097163">
    <property type="term" value="F:sulfur carrier activity"/>
    <property type="evidence" value="ECO:0007669"/>
    <property type="project" value="UniProtKB-UniRule"/>
</dbReference>
<dbReference type="InterPro" id="IPR003786">
    <property type="entry name" value="FdhD"/>
</dbReference>
<dbReference type="Gene3D" id="3.10.20.10">
    <property type="match status" value="1"/>
</dbReference>
<dbReference type="STRING" id="431306.AGA_1758"/>
<reference evidence="5 7" key="3">
    <citation type="journal article" date="2020" name="Int. J. Syst. Evol. Microbiol.">
        <title>Novel acetic acid bacteria from cider fermentations: Acetobacter conturbans sp. nov. and Acetobacter fallax sp. nov.</title>
        <authorList>
            <person name="Sombolestani A.S."/>
            <person name="Cleenwerck I."/>
            <person name="Cnockaert M."/>
            <person name="Borremans W."/>
            <person name="Wieme A.D."/>
            <person name="De Vuyst L."/>
            <person name="Vandamme P."/>
        </authorList>
    </citation>
    <scope>NUCLEOTIDE SEQUENCE [LARGE SCALE GENOMIC DNA]</scope>
    <source>
        <strain evidence="5 7">LMG 23848</strain>
    </source>
</reference>
<organism evidence="4 6">
    <name type="scientific">Acetobacter ghanensis</name>
    <dbReference type="NCBI Taxonomy" id="431306"/>
    <lineage>
        <taxon>Bacteria</taxon>
        <taxon>Pseudomonadati</taxon>
        <taxon>Pseudomonadota</taxon>
        <taxon>Alphaproteobacteria</taxon>
        <taxon>Acetobacterales</taxon>
        <taxon>Acetobacteraceae</taxon>
        <taxon>Acetobacter</taxon>
    </lineage>
</organism>
<protein>
    <recommendedName>
        <fullName evidence="3">Sulfur carrier protein FdhD</fullName>
    </recommendedName>
</protein>
<comment type="similarity">
    <text evidence="3">Belongs to the FdhD family.</text>
</comment>
<dbReference type="GO" id="GO:0016783">
    <property type="term" value="F:sulfurtransferase activity"/>
    <property type="evidence" value="ECO:0007669"/>
    <property type="project" value="InterPro"/>
</dbReference>
<dbReference type="EMBL" id="WOTE01000001">
    <property type="protein sequence ID" value="NHO38121.1"/>
    <property type="molecule type" value="Genomic_DNA"/>
</dbReference>
<accession>A0A0U5F650</accession>
<sequence>MANDVTHFPISSACHVERITWPKQTETMTEDTLQLAEEVPLALVYNGIDYAVMMVTPHDMTDFVIGFSMTEGIVSSLSEIKQVSISPVADGLKADIRIGADALRKVLARSRRPIAGRTGCGICGSDMGSVIKCTPHAVQGYTPELQAIRTALANLRDHQTLNVGIGMLHAAAWCSTDGHIASIREDVGRHNALDKLIGHGLQTHLDFSDGFCVLTSRCSYEMAAKAVASGMRALVSLSAPTALALRTAQQAGLALISPARPESICLHPAPSHKA</sequence>
<evidence type="ECO:0000313" key="4">
    <source>
        <dbReference type="EMBL" id="CEF56053.1"/>
    </source>
</evidence>
<evidence type="ECO:0000256" key="3">
    <source>
        <dbReference type="HAMAP-Rule" id="MF_00187"/>
    </source>
</evidence>
<comment type="function">
    <text evidence="3">Required for formate dehydrogenase (FDH) activity. Acts as a sulfur carrier protein that transfers sulfur from IscS to the molybdenum cofactor prior to its insertion into FDH.</text>
</comment>
<dbReference type="Gene3D" id="3.40.140.10">
    <property type="entry name" value="Cytidine Deaminase, domain 2"/>
    <property type="match status" value="1"/>
</dbReference>
<feature type="active site" description="Cysteine persulfide intermediate" evidence="3">
    <location>
        <position position="120"/>
    </location>
</feature>
<dbReference type="AlphaFoldDB" id="A0A0U5F650"/>
<evidence type="ECO:0000313" key="6">
    <source>
        <dbReference type="Proteomes" id="UP000068250"/>
    </source>
</evidence>
<dbReference type="SUPFAM" id="SSF53927">
    <property type="entry name" value="Cytidine deaminase-like"/>
    <property type="match status" value="1"/>
</dbReference>
<proteinExistence type="inferred from homology"/>
<evidence type="ECO:0000256" key="2">
    <source>
        <dbReference type="ARBA" id="ARBA00023150"/>
    </source>
</evidence>
<dbReference type="Proteomes" id="UP000657200">
    <property type="component" value="Unassembled WGS sequence"/>
</dbReference>
<gene>
    <name evidence="3 4" type="primary">fdhD</name>
    <name evidence="4" type="ORF">AGA_1758</name>
    <name evidence="5" type="ORF">GOB80_00230</name>
</gene>
<comment type="subcellular location">
    <subcellularLocation>
        <location evidence="3">Cytoplasm</location>
    </subcellularLocation>
</comment>
<reference evidence="6" key="2">
    <citation type="submission" date="2014-09" db="EMBL/GenBank/DDBJ databases">
        <authorList>
            <person name="Illeghems K.G."/>
        </authorList>
    </citation>
    <scope>NUCLEOTIDE SEQUENCE [LARGE SCALE GENOMIC DNA]</scope>
    <source>
        <strain evidence="6">LMG 23848T</strain>
    </source>
</reference>
<dbReference type="HAMAP" id="MF_00187">
    <property type="entry name" value="FdhD"/>
    <property type="match status" value="1"/>
</dbReference>
<dbReference type="PIRSF" id="PIRSF015626">
    <property type="entry name" value="FdhD"/>
    <property type="match status" value="1"/>
</dbReference>
<keyword evidence="7" id="KW-1185">Reference proteome</keyword>
<evidence type="ECO:0000313" key="5">
    <source>
        <dbReference type="EMBL" id="NHO38121.1"/>
    </source>
</evidence>
<dbReference type="PANTHER" id="PTHR30592:SF1">
    <property type="entry name" value="SULFUR CARRIER PROTEIN FDHD"/>
    <property type="match status" value="1"/>
</dbReference>
<dbReference type="GO" id="GO:0006777">
    <property type="term" value="P:Mo-molybdopterin cofactor biosynthetic process"/>
    <property type="evidence" value="ECO:0007669"/>
    <property type="project" value="UniProtKB-UniRule"/>
</dbReference>
<dbReference type="GO" id="GO:0005737">
    <property type="term" value="C:cytoplasm"/>
    <property type="evidence" value="ECO:0007669"/>
    <property type="project" value="UniProtKB-SubCell"/>
</dbReference>
<dbReference type="EMBL" id="LN609302">
    <property type="protein sequence ID" value="CEF56053.1"/>
    <property type="molecule type" value="Genomic_DNA"/>
</dbReference>
<name>A0A0U5F650_9PROT</name>